<organism evidence="2">
    <name type="scientific">Bifidobacterium aquikefiricola</name>
    <dbReference type="NCBI Taxonomy" id="3059038"/>
    <lineage>
        <taxon>Bacteria</taxon>
        <taxon>Bacillati</taxon>
        <taxon>Actinomycetota</taxon>
        <taxon>Actinomycetes</taxon>
        <taxon>Bifidobacteriales</taxon>
        <taxon>Bifidobacteriaceae</taxon>
        <taxon>Bifidobacterium</taxon>
    </lineage>
</organism>
<dbReference type="EMBL" id="CP129674">
    <property type="protein sequence ID" value="XDS44513.1"/>
    <property type="molecule type" value="Genomic_DNA"/>
</dbReference>
<protein>
    <recommendedName>
        <fullName evidence="3">Toxin-antitoxin system protein</fullName>
    </recommendedName>
</protein>
<gene>
    <name evidence="2" type="ORF">QN215_09705</name>
</gene>
<dbReference type="KEGG" id="baqk:QN215_09705"/>
<evidence type="ECO:0000256" key="1">
    <source>
        <dbReference type="SAM" id="MobiDB-lite"/>
    </source>
</evidence>
<evidence type="ECO:0008006" key="3">
    <source>
        <dbReference type="Google" id="ProtNLM"/>
    </source>
</evidence>
<proteinExistence type="predicted"/>
<feature type="compositionally biased region" description="Basic and acidic residues" evidence="1">
    <location>
        <begin position="1"/>
        <end position="22"/>
    </location>
</feature>
<reference evidence="2" key="1">
    <citation type="submission" date="2023-07" db="EMBL/GenBank/DDBJ databases">
        <title>Bifidobacterium aquikefiriaerophilum sp. nov. and Bifidobacterium eccum sp. nov., isolated from water kefir.</title>
        <authorList>
            <person name="Breselge S."/>
            <person name="Bellassi P."/>
            <person name="Barcenilla C."/>
            <person name="Alvarez-Ordonez A."/>
            <person name="Morelli L."/>
            <person name="Cotter P.D."/>
        </authorList>
    </citation>
    <scope>NUCLEOTIDE SEQUENCE</scope>
    <source>
        <strain evidence="2">WK041_4_12</strain>
    </source>
</reference>
<evidence type="ECO:0000313" key="2">
    <source>
        <dbReference type="EMBL" id="XDS44513.1"/>
    </source>
</evidence>
<dbReference type="AlphaFoldDB" id="A0AB39U6G6"/>
<name>A0AB39U6G6_9BIFI</name>
<accession>A0AB39U6G6</accession>
<sequence>MTKTGRKDTEMAHKDEVWRWDDSQAEETTGAEAQAQADKDLMEWTGATTAQDAANMLLGRPSLAERGREKSEVLHFKAPAYMAEYVKSQGNQSEYMRELIARDMQKHNRRLQTA</sequence>
<dbReference type="RefSeq" id="WP_369344089.1">
    <property type="nucleotide sequence ID" value="NZ_CP129674.1"/>
</dbReference>
<feature type="region of interest" description="Disordered" evidence="1">
    <location>
        <begin position="1"/>
        <end position="34"/>
    </location>
</feature>